<protein>
    <submittedName>
        <fullName evidence="1">Uncharacterized protein</fullName>
    </submittedName>
</protein>
<evidence type="ECO:0000313" key="2">
    <source>
        <dbReference type="Proteomes" id="UP000824120"/>
    </source>
</evidence>
<evidence type="ECO:0000313" key="1">
    <source>
        <dbReference type="EMBL" id="KAG5599477.1"/>
    </source>
</evidence>
<dbReference type="Proteomes" id="UP000824120">
    <property type="component" value="Chromosome 6"/>
</dbReference>
<name>A0A9J5YHE0_SOLCO</name>
<comment type="caution">
    <text evidence="1">The sequence shown here is derived from an EMBL/GenBank/DDBJ whole genome shotgun (WGS) entry which is preliminary data.</text>
</comment>
<keyword evidence="2" id="KW-1185">Reference proteome</keyword>
<organism evidence="1 2">
    <name type="scientific">Solanum commersonii</name>
    <name type="common">Commerson's wild potato</name>
    <name type="synonym">Commerson's nightshade</name>
    <dbReference type="NCBI Taxonomy" id="4109"/>
    <lineage>
        <taxon>Eukaryota</taxon>
        <taxon>Viridiplantae</taxon>
        <taxon>Streptophyta</taxon>
        <taxon>Embryophyta</taxon>
        <taxon>Tracheophyta</taxon>
        <taxon>Spermatophyta</taxon>
        <taxon>Magnoliopsida</taxon>
        <taxon>eudicotyledons</taxon>
        <taxon>Gunneridae</taxon>
        <taxon>Pentapetalae</taxon>
        <taxon>asterids</taxon>
        <taxon>lamiids</taxon>
        <taxon>Solanales</taxon>
        <taxon>Solanaceae</taxon>
        <taxon>Solanoideae</taxon>
        <taxon>Solaneae</taxon>
        <taxon>Solanum</taxon>
    </lineage>
</organism>
<dbReference type="AlphaFoldDB" id="A0A9J5YHE0"/>
<sequence>MKICDVWGRTKKRFCANLGQRNSLKINFIMWRVWRRRIAIDDNLKRMKINIVCQYKRNAFTTTNYCRVEARMGMELARDSGKTQ</sequence>
<accession>A0A9J5YHE0</accession>
<dbReference type="EMBL" id="JACXVP010000006">
    <property type="protein sequence ID" value="KAG5599477.1"/>
    <property type="molecule type" value="Genomic_DNA"/>
</dbReference>
<reference evidence="1 2" key="1">
    <citation type="submission" date="2020-09" db="EMBL/GenBank/DDBJ databases">
        <title>De no assembly of potato wild relative species, Solanum commersonii.</title>
        <authorList>
            <person name="Cho K."/>
        </authorList>
    </citation>
    <scope>NUCLEOTIDE SEQUENCE [LARGE SCALE GENOMIC DNA]</scope>
    <source>
        <strain evidence="1">LZ3.2</strain>
        <tissue evidence="1">Leaf</tissue>
    </source>
</reference>
<proteinExistence type="predicted"/>
<gene>
    <name evidence="1" type="ORF">H5410_030847</name>
</gene>